<keyword evidence="12" id="KW-0645">Protease</keyword>
<sequence length="432" mass="48411">MFPKLLRGNYFCISLSIKHLYTFRFILLWLYRILLSLKERHMKKFFFIFILALIPFASTTVSAESDLPLNSEAGIIIDAKSGNVLYEKNMKKSMYPASLTKIATAIYAIEHGDPNELVTVSKKAAEADGSSVFIEPGEEIELSKLIAGMLINSGNDAAIAIAEHMSGSEKLFMEDLNEFLRKEVNISDTHFTNPHGLFDKDHVTTASDLAKITQYAMKNETFREYFGKKILPWEVETWDTTLVTHHKMLKGELPYKGITGGKTGFVSKSGYTLISTATRGEQDLIAVTLKAPSDKVAYSDTKLLFNYGFENFKSGKIDKKSKLYSADYSNTYTLNEDLYYTHSISDQPSLKTSNDGILSIMNQEGEAIESFDLKTVADVRNRNTVLPASIKKETIDDELLNFMSHLKDGEASSFLLKKSPHGIRSVAALYIP</sequence>
<dbReference type="InterPro" id="IPR001967">
    <property type="entry name" value="Peptidase_S11_N"/>
</dbReference>
<keyword evidence="4" id="KW-0133">Cell shape</keyword>
<comment type="caution">
    <text evidence="12">The sequence shown here is derived from an EMBL/GenBank/DDBJ whole genome shotgun (WGS) entry which is preliminary data.</text>
</comment>
<dbReference type="GO" id="GO:0006508">
    <property type="term" value="P:proteolysis"/>
    <property type="evidence" value="ECO:0007669"/>
    <property type="project" value="InterPro"/>
</dbReference>
<keyword evidence="5" id="KW-0573">Peptidoglycan synthesis</keyword>
<evidence type="ECO:0000313" key="12">
    <source>
        <dbReference type="EMBL" id="TVX82889.1"/>
    </source>
</evidence>
<feature type="active site" description="Acyl-ester intermediate" evidence="7">
    <location>
        <position position="98"/>
    </location>
</feature>
<gene>
    <name evidence="12" type="ORF">FQP34_04695</name>
</gene>
<dbReference type="InterPro" id="IPR018044">
    <property type="entry name" value="Peptidase_S11"/>
</dbReference>
<feature type="binding site" evidence="8">
    <location>
        <position position="262"/>
    </location>
    <ligand>
        <name>substrate</name>
    </ligand>
</feature>
<evidence type="ECO:0000256" key="1">
    <source>
        <dbReference type="ARBA" id="ARBA00007164"/>
    </source>
</evidence>
<protein>
    <submittedName>
        <fullName evidence="12">D-alanyl-D-alanine carboxypeptidase</fullName>
    </submittedName>
</protein>
<feature type="domain" description="Peptidase S11 D-alanyl-D-alanine carboxypeptidase A N-terminal" evidence="11">
    <location>
        <begin position="65"/>
        <end position="292"/>
    </location>
</feature>
<accession>A0A8B5Y251</accession>
<dbReference type="GO" id="GO:0009252">
    <property type="term" value="P:peptidoglycan biosynthetic process"/>
    <property type="evidence" value="ECO:0007669"/>
    <property type="project" value="UniProtKB-KW"/>
</dbReference>
<dbReference type="Pfam" id="PF00768">
    <property type="entry name" value="Peptidase_S11"/>
    <property type="match status" value="1"/>
</dbReference>
<dbReference type="PANTHER" id="PTHR21581:SF33">
    <property type="entry name" value="D-ALANYL-D-ALANINE CARBOXYPEPTIDASE DACB"/>
    <property type="match status" value="1"/>
</dbReference>
<dbReference type="InterPro" id="IPR012338">
    <property type="entry name" value="Beta-lactam/transpept-like"/>
</dbReference>
<keyword evidence="2" id="KW-0732">Signal</keyword>
<evidence type="ECO:0000256" key="7">
    <source>
        <dbReference type="PIRSR" id="PIRSR618044-1"/>
    </source>
</evidence>
<feature type="transmembrane region" description="Helical" evidence="10">
    <location>
        <begin position="20"/>
        <end position="37"/>
    </location>
</feature>
<reference evidence="12 13" key="1">
    <citation type="submission" date="2019-07" db="EMBL/GenBank/DDBJ databases">
        <title>Genome assembly of Bacillus simplex strain GGC-P6A.</title>
        <authorList>
            <person name="Jennings M.E."/>
            <person name="Barton H.A."/>
        </authorList>
    </citation>
    <scope>NUCLEOTIDE SEQUENCE [LARGE SCALE GENOMIC DNA]</scope>
    <source>
        <strain evidence="12 13">GGC-P6A</strain>
    </source>
</reference>
<dbReference type="GO" id="GO:0071555">
    <property type="term" value="P:cell wall organization"/>
    <property type="evidence" value="ECO:0007669"/>
    <property type="project" value="UniProtKB-KW"/>
</dbReference>
<keyword evidence="10" id="KW-1133">Transmembrane helix</keyword>
<evidence type="ECO:0000256" key="9">
    <source>
        <dbReference type="RuleBase" id="RU004016"/>
    </source>
</evidence>
<dbReference type="AlphaFoldDB" id="A0A8B5Y251"/>
<evidence type="ECO:0000256" key="10">
    <source>
        <dbReference type="SAM" id="Phobius"/>
    </source>
</evidence>
<dbReference type="Gene3D" id="3.40.710.10">
    <property type="entry name" value="DD-peptidase/beta-lactamase superfamily"/>
    <property type="match status" value="1"/>
</dbReference>
<evidence type="ECO:0000256" key="8">
    <source>
        <dbReference type="PIRSR" id="PIRSR618044-2"/>
    </source>
</evidence>
<organism evidence="12 13">
    <name type="scientific">Peribacillus simplex</name>
    <dbReference type="NCBI Taxonomy" id="1478"/>
    <lineage>
        <taxon>Bacteria</taxon>
        <taxon>Bacillati</taxon>
        <taxon>Bacillota</taxon>
        <taxon>Bacilli</taxon>
        <taxon>Bacillales</taxon>
        <taxon>Bacillaceae</taxon>
        <taxon>Peribacillus</taxon>
    </lineage>
</organism>
<evidence type="ECO:0000256" key="2">
    <source>
        <dbReference type="ARBA" id="ARBA00022729"/>
    </source>
</evidence>
<dbReference type="PRINTS" id="PR00725">
    <property type="entry name" value="DADACBPTASE1"/>
</dbReference>
<name>A0A8B5Y251_9BACI</name>
<evidence type="ECO:0000313" key="13">
    <source>
        <dbReference type="Proteomes" id="UP000317770"/>
    </source>
</evidence>
<keyword evidence="10" id="KW-0472">Membrane</keyword>
<evidence type="ECO:0000256" key="4">
    <source>
        <dbReference type="ARBA" id="ARBA00022960"/>
    </source>
</evidence>
<feature type="active site" evidence="7">
    <location>
        <position position="153"/>
    </location>
</feature>
<dbReference type="GO" id="GO:0009002">
    <property type="term" value="F:serine-type D-Ala-D-Ala carboxypeptidase activity"/>
    <property type="evidence" value="ECO:0007669"/>
    <property type="project" value="InterPro"/>
</dbReference>
<keyword evidence="12" id="KW-0121">Carboxypeptidase</keyword>
<comment type="similarity">
    <text evidence="1 9">Belongs to the peptidase S11 family.</text>
</comment>
<evidence type="ECO:0000256" key="5">
    <source>
        <dbReference type="ARBA" id="ARBA00022984"/>
    </source>
</evidence>
<dbReference type="EMBL" id="VNKI01000002">
    <property type="protein sequence ID" value="TVX82889.1"/>
    <property type="molecule type" value="Genomic_DNA"/>
</dbReference>
<evidence type="ECO:0000256" key="6">
    <source>
        <dbReference type="ARBA" id="ARBA00023316"/>
    </source>
</evidence>
<keyword evidence="3" id="KW-0378">Hydrolase</keyword>
<keyword evidence="6" id="KW-0961">Cell wall biogenesis/degradation</keyword>
<feature type="active site" description="Proton acceptor" evidence="7">
    <location>
        <position position="101"/>
    </location>
</feature>
<keyword evidence="10" id="KW-0812">Transmembrane</keyword>
<dbReference type="Proteomes" id="UP000317770">
    <property type="component" value="Unassembled WGS sequence"/>
</dbReference>
<evidence type="ECO:0000259" key="11">
    <source>
        <dbReference type="Pfam" id="PF00768"/>
    </source>
</evidence>
<proteinExistence type="inferred from homology"/>
<dbReference type="PANTHER" id="PTHR21581">
    <property type="entry name" value="D-ALANYL-D-ALANINE CARBOXYPEPTIDASE"/>
    <property type="match status" value="1"/>
</dbReference>
<feature type="transmembrane region" description="Helical" evidence="10">
    <location>
        <begin position="44"/>
        <end position="63"/>
    </location>
</feature>
<evidence type="ECO:0000256" key="3">
    <source>
        <dbReference type="ARBA" id="ARBA00022801"/>
    </source>
</evidence>
<dbReference type="GO" id="GO:0008360">
    <property type="term" value="P:regulation of cell shape"/>
    <property type="evidence" value="ECO:0007669"/>
    <property type="project" value="UniProtKB-KW"/>
</dbReference>
<dbReference type="SUPFAM" id="SSF56601">
    <property type="entry name" value="beta-lactamase/transpeptidase-like"/>
    <property type="match status" value="1"/>
</dbReference>